<keyword evidence="5" id="KW-0460">Magnesium</keyword>
<dbReference type="Pfam" id="PF00591">
    <property type="entry name" value="Glycos_transf_3"/>
    <property type="match status" value="1"/>
</dbReference>
<dbReference type="InterPro" id="IPR005940">
    <property type="entry name" value="Anthranilate_Pribosyl_Tfrase"/>
</dbReference>
<evidence type="ECO:0000256" key="1">
    <source>
        <dbReference type="ARBA" id="ARBA00022676"/>
    </source>
</evidence>
<dbReference type="InterPro" id="IPR000312">
    <property type="entry name" value="Glycosyl_Trfase_fam3"/>
</dbReference>
<dbReference type="HAMAP" id="MF_00211">
    <property type="entry name" value="TrpD"/>
    <property type="match status" value="1"/>
</dbReference>
<keyword evidence="4 5" id="KW-0057">Aromatic amino acid biosynthesis</keyword>
<evidence type="ECO:0000259" key="7">
    <source>
        <dbReference type="Pfam" id="PF02885"/>
    </source>
</evidence>
<feature type="binding site" evidence="5">
    <location>
        <position position="226"/>
    </location>
    <ligand>
        <name>Mg(2+)</name>
        <dbReference type="ChEBI" id="CHEBI:18420"/>
        <label>1</label>
    </ligand>
</feature>
<dbReference type="SUPFAM" id="SSF47648">
    <property type="entry name" value="Nucleoside phosphorylase/phosphoribosyltransferase N-terminal domain"/>
    <property type="match status" value="1"/>
</dbReference>
<comment type="pathway">
    <text evidence="5">Amino-acid biosynthesis; L-tryptophan biosynthesis; L-tryptophan from chorismate: step 2/5.</text>
</comment>
<evidence type="ECO:0000256" key="3">
    <source>
        <dbReference type="ARBA" id="ARBA00022822"/>
    </source>
</evidence>
<comment type="catalytic activity">
    <reaction evidence="5">
        <text>N-(5-phospho-beta-D-ribosyl)anthranilate + diphosphate = 5-phospho-alpha-D-ribose 1-diphosphate + anthranilate</text>
        <dbReference type="Rhea" id="RHEA:11768"/>
        <dbReference type="ChEBI" id="CHEBI:16567"/>
        <dbReference type="ChEBI" id="CHEBI:18277"/>
        <dbReference type="ChEBI" id="CHEBI:33019"/>
        <dbReference type="ChEBI" id="CHEBI:58017"/>
        <dbReference type="EC" id="2.4.2.18"/>
    </reaction>
</comment>
<keyword evidence="5" id="KW-0479">Metal-binding</keyword>
<dbReference type="InterPro" id="IPR035902">
    <property type="entry name" value="Nuc_phospho_transferase"/>
</dbReference>
<feature type="binding site" evidence="5">
    <location>
        <position position="166"/>
    </location>
    <ligand>
        <name>anthranilate</name>
        <dbReference type="ChEBI" id="CHEBI:16567"/>
        <label>2</label>
    </ligand>
</feature>
<dbReference type="EC" id="2.4.2.18" evidence="5"/>
<feature type="binding site" evidence="5">
    <location>
        <position position="225"/>
    </location>
    <ligand>
        <name>Mg(2+)</name>
        <dbReference type="ChEBI" id="CHEBI:18420"/>
        <label>2</label>
    </ligand>
</feature>
<feature type="binding site" evidence="5">
    <location>
        <begin position="83"/>
        <end position="84"/>
    </location>
    <ligand>
        <name>5-phospho-alpha-D-ribose 1-diphosphate</name>
        <dbReference type="ChEBI" id="CHEBI:58017"/>
    </ligand>
</feature>
<organism evidence="8 9">
    <name type="scientific">Schaalia radingae</name>
    <dbReference type="NCBI Taxonomy" id="131110"/>
    <lineage>
        <taxon>Bacteria</taxon>
        <taxon>Bacillati</taxon>
        <taxon>Actinomycetota</taxon>
        <taxon>Actinomycetes</taxon>
        <taxon>Actinomycetales</taxon>
        <taxon>Actinomycetaceae</taxon>
        <taxon>Schaalia</taxon>
    </lineage>
</organism>
<comment type="function">
    <text evidence="5">Catalyzes the transfer of the phosphoribosyl group of 5-phosphorylribose-1-pyrophosphate (PRPP) to anthranilate to yield N-(5'-phosphoribosyl)-anthranilate (PRA).</text>
</comment>
<protein>
    <recommendedName>
        <fullName evidence="5">Anthranilate phosphoribosyltransferase</fullName>
        <ecNumber evidence="5">2.4.2.18</ecNumber>
    </recommendedName>
</protein>
<feature type="binding site" evidence="5">
    <location>
        <position position="111"/>
    </location>
    <ligand>
        <name>anthranilate</name>
        <dbReference type="ChEBI" id="CHEBI:16567"/>
        <label>1</label>
    </ligand>
</feature>
<evidence type="ECO:0000256" key="4">
    <source>
        <dbReference type="ARBA" id="ARBA00023141"/>
    </source>
</evidence>
<dbReference type="InterPro" id="IPR036320">
    <property type="entry name" value="Glycosyl_Trfase_fam3_N_dom_sf"/>
</dbReference>
<feature type="domain" description="Glycosyl transferase family 3" evidence="6">
    <location>
        <begin position="74"/>
        <end position="336"/>
    </location>
</feature>
<dbReference type="InterPro" id="IPR017459">
    <property type="entry name" value="Glycosyl_Trfase_fam3_N_dom"/>
</dbReference>
<evidence type="ECO:0000313" key="8">
    <source>
        <dbReference type="EMBL" id="SDT92325.1"/>
    </source>
</evidence>
<evidence type="ECO:0000313" key="9">
    <source>
        <dbReference type="Proteomes" id="UP000198976"/>
    </source>
</evidence>
<dbReference type="PANTHER" id="PTHR43285:SF2">
    <property type="entry name" value="ANTHRANILATE PHOSPHORIBOSYLTRANSFERASE"/>
    <property type="match status" value="1"/>
</dbReference>
<keyword evidence="1 5" id="KW-0328">Glycosyltransferase</keyword>
<dbReference type="Gene3D" id="3.40.1030.10">
    <property type="entry name" value="Nucleoside phosphorylase/phosphoribosyltransferase catalytic domain"/>
    <property type="match status" value="1"/>
</dbReference>
<keyword evidence="2 5" id="KW-0808">Transferase</keyword>
<dbReference type="SUPFAM" id="SSF52418">
    <property type="entry name" value="Nucleoside phosphorylase/phosphoribosyltransferase catalytic domain"/>
    <property type="match status" value="1"/>
</dbReference>
<accession>A0ABY0V6Z8</accession>
<feature type="domain" description="Glycosyl transferase family 3 N-terminal" evidence="7">
    <location>
        <begin position="5"/>
        <end position="66"/>
    </location>
</feature>
<comment type="cofactor">
    <cofactor evidence="5">
        <name>Mg(2+)</name>
        <dbReference type="ChEBI" id="CHEBI:18420"/>
    </cofactor>
    <text evidence="5">Binds 2 magnesium ions per monomer.</text>
</comment>
<keyword evidence="9" id="KW-1185">Reference proteome</keyword>
<feature type="binding site" evidence="5">
    <location>
        <position position="88"/>
    </location>
    <ligand>
        <name>5-phospho-alpha-D-ribose 1-diphosphate</name>
        <dbReference type="ChEBI" id="CHEBI:58017"/>
    </ligand>
</feature>
<dbReference type="NCBIfam" id="TIGR01245">
    <property type="entry name" value="trpD"/>
    <property type="match status" value="1"/>
</dbReference>
<feature type="binding site" evidence="5">
    <location>
        <position position="92"/>
    </location>
    <ligand>
        <name>Mg(2+)</name>
        <dbReference type="ChEBI" id="CHEBI:18420"/>
        <label>1</label>
    </ligand>
</feature>
<feature type="binding site" evidence="5">
    <location>
        <begin position="108"/>
        <end position="116"/>
    </location>
    <ligand>
        <name>5-phospho-alpha-D-ribose 1-diphosphate</name>
        <dbReference type="ChEBI" id="CHEBI:58017"/>
    </ligand>
</feature>
<dbReference type="GO" id="GO:0016757">
    <property type="term" value="F:glycosyltransferase activity"/>
    <property type="evidence" value="ECO:0007669"/>
    <property type="project" value="UniProtKB-KW"/>
</dbReference>
<feature type="binding site" evidence="5">
    <location>
        <position position="80"/>
    </location>
    <ligand>
        <name>5-phospho-alpha-D-ribose 1-diphosphate</name>
        <dbReference type="ChEBI" id="CHEBI:58017"/>
    </ligand>
</feature>
<dbReference type="RefSeq" id="WP_371935800.1">
    <property type="nucleotide sequence ID" value="NZ_LT629792.1"/>
</dbReference>
<reference evidence="8 9" key="1">
    <citation type="submission" date="2016-10" db="EMBL/GenBank/DDBJ databases">
        <authorList>
            <person name="Varghese N."/>
            <person name="Submissions S."/>
        </authorList>
    </citation>
    <scope>NUCLEOTIDE SEQUENCE [LARGE SCALE GENOMIC DNA]</scope>
    <source>
        <strain evidence="8 9">DSM 9169</strain>
    </source>
</reference>
<dbReference type="EMBL" id="LT629792">
    <property type="protein sequence ID" value="SDT92325.1"/>
    <property type="molecule type" value="Genomic_DNA"/>
</dbReference>
<dbReference type="PANTHER" id="PTHR43285">
    <property type="entry name" value="ANTHRANILATE PHOSPHORIBOSYLTRANSFERASE"/>
    <property type="match status" value="1"/>
</dbReference>
<keyword evidence="5" id="KW-0028">Amino-acid biosynthesis</keyword>
<comment type="subunit">
    <text evidence="5">Homodimer.</text>
</comment>
<feature type="binding site" evidence="5">
    <location>
        <begin position="90"/>
        <end position="93"/>
    </location>
    <ligand>
        <name>5-phospho-alpha-D-ribose 1-diphosphate</name>
        <dbReference type="ChEBI" id="CHEBI:58017"/>
    </ligand>
</feature>
<evidence type="ECO:0000256" key="2">
    <source>
        <dbReference type="ARBA" id="ARBA00022679"/>
    </source>
</evidence>
<dbReference type="Proteomes" id="UP000198976">
    <property type="component" value="Chromosome I"/>
</dbReference>
<sequence length="353" mass="37460">MEWTDIIERLLAGEDLSYEQTYAVMDRVMTGELGDVKLAAFLTALSAKGPYVSEIRGLADGMQDHAEPVDVPTDVLDIVGTGGDGAHTVNISTMSAIVLAAAGVPLVKHGNRASTSSCGSADVIEELGIKIDLSPSGVAQVFDELGITFLFANKFHPSMRFAATVRRALGFPTAFNILGPLTNPAKPETSAIGVANESHAPLMAGVFAQRGQSALVFRGKNHGLDELSSIEPAQIWAVHDGEITFSEIDPVAEFGMKRGTLEDLRGGKAHENAKVVYRIMDGEESPIRDAVLLNVAAGLAAFGRHDGVGPTHGSLTDRMRIGIDMARETIDSGKAADLLKRWIEVSKTASLKA</sequence>
<comment type="similarity">
    <text evidence="5">Belongs to the anthranilate phosphoribosyltransferase family.</text>
</comment>
<evidence type="ECO:0000259" key="6">
    <source>
        <dbReference type="Pfam" id="PF00591"/>
    </source>
</evidence>
<evidence type="ECO:0000256" key="5">
    <source>
        <dbReference type="HAMAP-Rule" id="MF_00211"/>
    </source>
</evidence>
<dbReference type="Pfam" id="PF02885">
    <property type="entry name" value="Glycos_trans_3N"/>
    <property type="match status" value="1"/>
</dbReference>
<feature type="binding site" evidence="5">
    <location>
        <position position="120"/>
    </location>
    <ligand>
        <name>5-phospho-alpha-D-ribose 1-diphosphate</name>
        <dbReference type="ChEBI" id="CHEBI:58017"/>
    </ligand>
</feature>
<gene>
    <name evidence="5" type="primary">trpD</name>
    <name evidence="8" type="ORF">SAMN04489714_0931</name>
</gene>
<proteinExistence type="inferred from homology"/>
<name>A0ABY0V6Z8_9ACTO</name>
<feature type="binding site" evidence="5">
    <location>
        <position position="80"/>
    </location>
    <ligand>
        <name>anthranilate</name>
        <dbReference type="ChEBI" id="CHEBI:16567"/>
        <label>1</label>
    </ligand>
</feature>
<keyword evidence="3 5" id="KW-0822">Tryptophan biosynthesis</keyword>
<comment type="caution">
    <text evidence="5">Lacks conserved residue(s) required for the propagation of feature annotation.</text>
</comment>
<dbReference type="Gene3D" id="1.20.970.10">
    <property type="entry name" value="Transferase, Pyrimidine Nucleoside Phosphorylase, Chain C"/>
    <property type="match status" value="1"/>
</dbReference>
<feature type="binding site" evidence="5">
    <location>
        <position position="226"/>
    </location>
    <ligand>
        <name>Mg(2+)</name>
        <dbReference type="ChEBI" id="CHEBI:18420"/>
        <label>2</label>
    </ligand>
</feature>